<reference evidence="2" key="1">
    <citation type="journal article" date="2014" name="Int. J. Syst. Evol. Microbiol.">
        <title>Complete genome sequence of Corynebacterium casei LMG S-19264T (=DSM 44701T), isolated from a smear-ripened cheese.</title>
        <authorList>
            <consortium name="US DOE Joint Genome Institute (JGI-PGF)"/>
            <person name="Walter F."/>
            <person name="Albersmeier A."/>
            <person name="Kalinowski J."/>
            <person name="Ruckert C."/>
        </authorList>
    </citation>
    <scope>NUCLEOTIDE SEQUENCE</scope>
    <source>
        <strain evidence="2">CCM 7664</strain>
    </source>
</reference>
<dbReference type="Proteomes" id="UP000627205">
    <property type="component" value="Unassembled WGS sequence"/>
</dbReference>
<dbReference type="SMART" id="SM00052">
    <property type="entry name" value="EAL"/>
    <property type="match status" value="1"/>
</dbReference>
<feature type="domain" description="EAL" evidence="1">
    <location>
        <begin position="18"/>
        <end position="264"/>
    </location>
</feature>
<dbReference type="InterPro" id="IPR001633">
    <property type="entry name" value="EAL_dom"/>
</dbReference>
<dbReference type="SUPFAM" id="SSF141868">
    <property type="entry name" value="EAL domain-like"/>
    <property type="match status" value="1"/>
</dbReference>
<dbReference type="AlphaFoldDB" id="A0A8J3AV57"/>
<evidence type="ECO:0000313" key="2">
    <source>
        <dbReference type="EMBL" id="GGI53512.1"/>
    </source>
</evidence>
<comment type="caution">
    <text evidence="2">The sequence shown here is derived from an EMBL/GenBank/DDBJ whole genome shotgun (WGS) entry which is preliminary data.</text>
</comment>
<dbReference type="InterPro" id="IPR035919">
    <property type="entry name" value="EAL_sf"/>
</dbReference>
<evidence type="ECO:0000313" key="3">
    <source>
        <dbReference type="Proteomes" id="UP000627205"/>
    </source>
</evidence>
<organism evidence="2 3">
    <name type="scientific">Oxalicibacterium solurbis</name>
    <dbReference type="NCBI Taxonomy" id="69280"/>
    <lineage>
        <taxon>Bacteria</taxon>
        <taxon>Pseudomonadati</taxon>
        <taxon>Pseudomonadota</taxon>
        <taxon>Betaproteobacteria</taxon>
        <taxon>Burkholderiales</taxon>
        <taxon>Oxalobacteraceae</taxon>
        <taxon>Oxalicibacterium</taxon>
    </lineage>
</organism>
<protein>
    <recommendedName>
        <fullName evidence="1">EAL domain-containing protein</fullName>
    </recommendedName>
</protein>
<reference evidence="2" key="2">
    <citation type="submission" date="2020-09" db="EMBL/GenBank/DDBJ databases">
        <authorList>
            <person name="Sun Q."/>
            <person name="Sedlacek I."/>
        </authorList>
    </citation>
    <scope>NUCLEOTIDE SEQUENCE</scope>
    <source>
        <strain evidence="2">CCM 7664</strain>
    </source>
</reference>
<dbReference type="EMBL" id="BMDP01000001">
    <property type="protein sequence ID" value="GGI53512.1"/>
    <property type="molecule type" value="Genomic_DNA"/>
</dbReference>
<dbReference type="Pfam" id="PF00563">
    <property type="entry name" value="EAL"/>
    <property type="match status" value="1"/>
</dbReference>
<keyword evidence="3" id="KW-1185">Reference proteome</keyword>
<evidence type="ECO:0000259" key="1">
    <source>
        <dbReference type="SMART" id="SM00052"/>
    </source>
</evidence>
<gene>
    <name evidence="2" type="ORF">GCM10011430_06860</name>
</gene>
<name>A0A8J3AV57_9BURK</name>
<sequence>MSFPALQDYLARLRDAPVDTSLWLDREGKAYGRYLNATLTSVFQPIREIGAGRIVGMQGFMRSQSHSDDGLSVWKLLDTTATDEQSIELDRLCRLLHTVNFYRQPSLADADLYLSVHARLLAAVDSNHGMSFRRVLDLLGLPWTNVVLQLPTIREDQAWIAHYVADNYRRNGFRLAINVADARQGIEQLRQICPDVVKLDARELNDEGAALQLLEEAEAGNATVIFKRVESTAVRDKLHALQARTGWPVLAQGFLWDVPTAIPHIAETHSDAVRDDLPAAIAS</sequence>
<dbReference type="RefSeq" id="WP_188419560.1">
    <property type="nucleotide sequence ID" value="NZ_BMDP01000001.1"/>
</dbReference>
<accession>A0A8J3AV57</accession>
<proteinExistence type="predicted"/>
<dbReference type="Gene3D" id="3.20.20.450">
    <property type="entry name" value="EAL domain"/>
    <property type="match status" value="1"/>
</dbReference>